<dbReference type="InterPro" id="IPR036388">
    <property type="entry name" value="WH-like_DNA-bd_sf"/>
</dbReference>
<dbReference type="Gene3D" id="1.10.150.20">
    <property type="entry name" value="5' to 3' exonuclease, C-terminal subdomain"/>
    <property type="match status" value="1"/>
</dbReference>
<dbReference type="EMBL" id="AYKW01000001">
    <property type="protein sequence ID" value="PIL37268.1"/>
    <property type="molecule type" value="Genomic_DNA"/>
</dbReference>
<dbReference type="Pfam" id="PF00270">
    <property type="entry name" value="DEAD"/>
    <property type="match status" value="2"/>
</dbReference>
<dbReference type="Pfam" id="PF00271">
    <property type="entry name" value="Helicase_C"/>
    <property type="match status" value="1"/>
</dbReference>
<feature type="region of interest" description="Disordered" evidence="5">
    <location>
        <begin position="1"/>
        <end position="25"/>
    </location>
</feature>
<dbReference type="SMART" id="SM00490">
    <property type="entry name" value="HELICc"/>
    <property type="match status" value="1"/>
</dbReference>
<keyword evidence="4" id="KW-0067">ATP-binding</keyword>
<comment type="caution">
    <text evidence="8">The sequence shown here is derived from an EMBL/GenBank/DDBJ whole genome shotgun (WGS) entry which is preliminary data.</text>
</comment>
<dbReference type="PANTHER" id="PTHR47961:SF13">
    <property type="entry name" value="ACTIVATING SIGNAL COINTEGRATOR 1 COMPLEX SUBUNIT 3"/>
    <property type="match status" value="1"/>
</dbReference>
<dbReference type="InterPro" id="IPR014001">
    <property type="entry name" value="Helicase_ATP-bd"/>
</dbReference>
<dbReference type="Pfam" id="PF02889">
    <property type="entry name" value="Sec63"/>
    <property type="match status" value="1"/>
</dbReference>
<keyword evidence="9" id="KW-1185">Reference proteome</keyword>
<reference evidence="8 9" key="1">
    <citation type="journal article" date="2015" name="Sci. Rep.">
        <title>Chromosome-level genome map provides insights into diverse defense mechanisms in the medicinal fungus Ganoderma sinense.</title>
        <authorList>
            <person name="Zhu Y."/>
            <person name="Xu J."/>
            <person name="Sun C."/>
            <person name="Zhou S."/>
            <person name="Xu H."/>
            <person name="Nelson D.R."/>
            <person name="Qian J."/>
            <person name="Song J."/>
            <person name="Luo H."/>
            <person name="Xiang L."/>
            <person name="Li Y."/>
            <person name="Xu Z."/>
            <person name="Ji A."/>
            <person name="Wang L."/>
            <person name="Lu S."/>
            <person name="Hayward A."/>
            <person name="Sun W."/>
            <person name="Li X."/>
            <person name="Schwartz D.C."/>
            <person name="Wang Y."/>
            <person name="Chen S."/>
        </authorList>
    </citation>
    <scope>NUCLEOTIDE SEQUENCE [LARGE SCALE GENOMIC DNA]</scope>
    <source>
        <strain evidence="8 9">ZZ0214-1</strain>
    </source>
</reference>
<name>A0A2G8SUL9_9APHY</name>
<dbReference type="SMART" id="SM00973">
    <property type="entry name" value="Sec63"/>
    <property type="match status" value="1"/>
</dbReference>
<dbReference type="Gene3D" id="1.10.10.10">
    <property type="entry name" value="Winged helix-like DNA-binding domain superfamily/Winged helix DNA-binding domain"/>
    <property type="match status" value="1"/>
</dbReference>
<feature type="domain" description="Helicase ATP-binding" evidence="6">
    <location>
        <begin position="1155"/>
        <end position="1323"/>
    </location>
</feature>
<gene>
    <name evidence="8" type="ORF">GSI_00961</name>
</gene>
<evidence type="ECO:0000313" key="9">
    <source>
        <dbReference type="Proteomes" id="UP000230002"/>
    </source>
</evidence>
<feature type="domain" description="Helicase C-terminal" evidence="7">
    <location>
        <begin position="516"/>
        <end position="719"/>
    </location>
</feature>
<protein>
    <submittedName>
        <fullName evidence="8">Uncharacterized protein</fullName>
    </submittedName>
</protein>
<dbReference type="FunFam" id="3.40.50.300:FF:000102">
    <property type="entry name" value="RNA helicase, activating signal cointegrator 1"/>
    <property type="match status" value="1"/>
</dbReference>
<accession>A0A2G8SUL9</accession>
<dbReference type="GO" id="GO:0005524">
    <property type="term" value="F:ATP binding"/>
    <property type="evidence" value="ECO:0007669"/>
    <property type="project" value="UniProtKB-KW"/>
</dbReference>
<dbReference type="PROSITE" id="PS51194">
    <property type="entry name" value="HELICASE_CTER"/>
    <property type="match status" value="1"/>
</dbReference>
<dbReference type="STRING" id="1077348.A0A2G8SUL9"/>
<dbReference type="InterPro" id="IPR001650">
    <property type="entry name" value="Helicase_C-like"/>
</dbReference>
<evidence type="ECO:0000256" key="3">
    <source>
        <dbReference type="ARBA" id="ARBA00022806"/>
    </source>
</evidence>
<evidence type="ECO:0000313" key="8">
    <source>
        <dbReference type="EMBL" id="PIL37268.1"/>
    </source>
</evidence>
<dbReference type="PANTHER" id="PTHR47961">
    <property type="entry name" value="DNA POLYMERASE THETA, PUTATIVE (AFU_ORTHOLOGUE AFUA_1G05260)-RELATED"/>
    <property type="match status" value="1"/>
</dbReference>
<organism evidence="8 9">
    <name type="scientific">Ganoderma sinense ZZ0214-1</name>
    <dbReference type="NCBI Taxonomy" id="1077348"/>
    <lineage>
        <taxon>Eukaryota</taxon>
        <taxon>Fungi</taxon>
        <taxon>Dikarya</taxon>
        <taxon>Basidiomycota</taxon>
        <taxon>Agaricomycotina</taxon>
        <taxon>Agaricomycetes</taxon>
        <taxon>Polyporales</taxon>
        <taxon>Polyporaceae</taxon>
        <taxon>Ganoderma</taxon>
    </lineage>
</organism>
<evidence type="ECO:0000256" key="5">
    <source>
        <dbReference type="SAM" id="MobiDB-lite"/>
    </source>
</evidence>
<dbReference type="SMART" id="SM00382">
    <property type="entry name" value="AAA"/>
    <property type="match status" value="2"/>
</dbReference>
<dbReference type="SUPFAM" id="SSF46785">
    <property type="entry name" value="Winged helix' DNA-binding domain"/>
    <property type="match status" value="1"/>
</dbReference>
<dbReference type="FunFam" id="1.10.3380.10:FF:000001">
    <property type="entry name" value="U5 small nuclear ribonucleoprotein helicase"/>
    <property type="match status" value="1"/>
</dbReference>
<dbReference type="Gene3D" id="3.40.50.300">
    <property type="entry name" value="P-loop containing nucleotide triphosphate hydrolases"/>
    <property type="match status" value="4"/>
</dbReference>
<dbReference type="InterPro" id="IPR036390">
    <property type="entry name" value="WH_DNA-bd_sf"/>
</dbReference>
<dbReference type="Gene3D" id="1.10.3380.10">
    <property type="entry name" value="Sec63 N-terminal domain-like domain"/>
    <property type="match status" value="1"/>
</dbReference>
<evidence type="ECO:0000256" key="4">
    <source>
        <dbReference type="ARBA" id="ARBA00022840"/>
    </source>
</evidence>
<dbReference type="SUPFAM" id="SSF158702">
    <property type="entry name" value="Sec63 N-terminal domain-like"/>
    <property type="match status" value="1"/>
</dbReference>
<feature type="domain" description="Helicase ATP-binding" evidence="6">
    <location>
        <begin position="289"/>
        <end position="480"/>
    </location>
</feature>
<dbReference type="OrthoDB" id="5575at2759"/>
<evidence type="ECO:0000256" key="2">
    <source>
        <dbReference type="ARBA" id="ARBA00022801"/>
    </source>
</evidence>
<proteinExistence type="predicted"/>
<keyword evidence="1" id="KW-0547">Nucleotide-binding</keyword>
<dbReference type="Gene3D" id="2.60.40.150">
    <property type="entry name" value="C2 domain"/>
    <property type="match status" value="1"/>
</dbReference>
<dbReference type="PROSITE" id="PS51192">
    <property type="entry name" value="HELICASE_ATP_BIND_1"/>
    <property type="match status" value="2"/>
</dbReference>
<dbReference type="GO" id="GO:0004386">
    <property type="term" value="F:helicase activity"/>
    <property type="evidence" value="ECO:0007669"/>
    <property type="project" value="UniProtKB-KW"/>
</dbReference>
<evidence type="ECO:0000259" key="7">
    <source>
        <dbReference type="PROSITE" id="PS51194"/>
    </source>
</evidence>
<dbReference type="SMART" id="SM00487">
    <property type="entry name" value="DEXDc"/>
    <property type="match status" value="2"/>
</dbReference>
<sequence>MAPTPTLAGHLEYLVSAPEDPGDRDKRLLDEWARYNAAGSTTSPSDERTDLEQGEEWDTILEVLKGSPRTSGQPSRGPLLSAILLKPELEPLLPSLFSLLSSSRANDSISEDLVEIIGFDNIEISMQLLQDRQDAVQELSLYLNGDQQSALVNGIGKGKKKEADVFALPEVLNPEEARRRMEETLRANAERPLFTGTAQDVPEVLPHVYTSSSIVQGNMLSHLGQRYMLPMGTTREHKEEYEEVTVPPARVVPPRASERLMLVTELDALAKGSFPGYTSLNRIQSIVFPTAYQSNENMLVCAPTGAGKTDVAMLTVLRVISQHLNSSAPPGNMAGAVQRDKFKIIYVAPMKALAAEITRKLGRRLKWLSILVRELTGDMQLTKQEINETQIIVTTPEKWDVVTRKPTGEGELASKVKLLIIDEIHLLNDERGAVIETIVARTLRQVESSQSVIRIIGLSATLPNYIDVADFLRRAFFIVNRHTGLFYFDSSFRPVPLEQHFIGVKGKPNSPTARKNLDSVVYEKVSELVREGHQVMVFVHARKETVKAAEAIRETAQNDGTLEEFSCQDHPQFEFFRRDIGKSRNKEMKQLFDLGFGIHHAGMLRDDRNMMERMFEARAIKVLCCTATLAWGVNLPAHAVVIKGTQVYDSSKGAFTDLSVLDVLQVFGRAGRPGLESSGVGYICTNEEKLTHYLDAVTAQVPIESKFIAGIVDALNAEIALGTVANVHDAVQWLSYTYLFVRMKKSPFQYGMPWDEVVQDPTLGAKRNSLITAAASQLAEARMIAFDRNTGSLVITDLGRIAAKYYIRHKSVEIFIKQFREKMTEADVLAMLCDSTEFDQIQVRENEVDELTFFMESDWVPCKVKGKTDTSAGKVNILLQAYISGCRPEDFALVSDQAYAAQNGGRIARGLLEIAISRKWANAAFVLMGISKAIEKRMWPYEHPLKQFEGLKADTLHNLERWADDYNISDLAEMSSEELGKLIHLNEKHGAAVRNAAKQFPTVRISYSLRPLGADVLKIAVKVERAYNWSSKIHGSVEPFWLWVEDHEGTNILQLSHLIFRQTTTFVDVDFVISVPKDKPPPSVTIRYVSDRWIGAEEELPVSLEDLIMPTWSESHTVRLDIPFLPLSVLRNPALQEVFSHKVHGLNAIQSQVYWSIVQTRSHALFCAPTGCGKSIIGQLAIWETLRNSPDNAWALVVAPRRSIALDLRAELRSATRATGTSVELVGADHLFDVPSRRSVRVVTTSDLFSALSRRPNVKEALSRLRLVLCENLELLDAVYELGVSLLLHVTQAHPVRFVGLSSSLSDPADLAAWLNVDPLALHSFRPGDRDQSLAVATHTFTIPQSAALFKAMAKPAHAAIRAGSGEPALVFVPLRSQCTPIALDLITQCALEMLAQGYLSDGVSIEHLERYLARLQDYEGLKDFITRGVGFFHDGIAKADRLLMLELYAEGLVRVLIVPRDACWALPVRATTVVVMGTQYVYVPPGSDERQLRDYPLEEVVRMQGKAVRHGGAGRFYLLCQAEGKDTITRFLNDGLPLESKLLDTDTLRSWYRDRRKDGIIAGKQQAADVLSFTFLARRLVSNPAYYDTQSTAVNELLSRIVDKLEA</sequence>
<dbReference type="InterPro" id="IPR035892">
    <property type="entry name" value="C2_domain_sf"/>
</dbReference>
<dbReference type="CDD" id="cd18020">
    <property type="entry name" value="DEXHc_ASCC3_1"/>
    <property type="match status" value="1"/>
</dbReference>
<dbReference type="Proteomes" id="UP000230002">
    <property type="component" value="Unassembled WGS sequence"/>
</dbReference>
<dbReference type="FunFam" id="1.10.10.10:FF:000024">
    <property type="entry name" value="U5 small nuclear ribonucleoprotein helicase"/>
    <property type="match status" value="1"/>
</dbReference>
<dbReference type="CDD" id="cd18795">
    <property type="entry name" value="SF2_C_Ski2"/>
    <property type="match status" value="1"/>
</dbReference>
<dbReference type="InterPro" id="IPR004179">
    <property type="entry name" value="Sec63-dom"/>
</dbReference>
<dbReference type="InterPro" id="IPR050474">
    <property type="entry name" value="Hel308_SKI2-like"/>
</dbReference>
<dbReference type="Pfam" id="PF23445">
    <property type="entry name" value="WHD_SNRNP200"/>
    <property type="match status" value="1"/>
</dbReference>
<dbReference type="GO" id="GO:0003676">
    <property type="term" value="F:nucleic acid binding"/>
    <property type="evidence" value="ECO:0007669"/>
    <property type="project" value="InterPro"/>
</dbReference>
<dbReference type="InterPro" id="IPR011545">
    <property type="entry name" value="DEAD/DEAH_box_helicase_dom"/>
</dbReference>
<evidence type="ECO:0000259" key="6">
    <source>
        <dbReference type="PROSITE" id="PS51192"/>
    </source>
</evidence>
<dbReference type="SUPFAM" id="SSF52540">
    <property type="entry name" value="P-loop containing nucleoside triphosphate hydrolases"/>
    <property type="match status" value="3"/>
</dbReference>
<dbReference type="GO" id="GO:0016787">
    <property type="term" value="F:hydrolase activity"/>
    <property type="evidence" value="ECO:0007669"/>
    <property type="project" value="UniProtKB-KW"/>
</dbReference>
<dbReference type="InterPro" id="IPR057842">
    <property type="entry name" value="WH_MER3"/>
</dbReference>
<dbReference type="InterPro" id="IPR003593">
    <property type="entry name" value="AAA+_ATPase"/>
</dbReference>
<dbReference type="InterPro" id="IPR027417">
    <property type="entry name" value="P-loop_NTPase"/>
</dbReference>
<evidence type="ECO:0000256" key="1">
    <source>
        <dbReference type="ARBA" id="ARBA00022741"/>
    </source>
</evidence>
<keyword evidence="3" id="KW-0347">Helicase</keyword>
<dbReference type="FunFam" id="3.40.50.300:FF:000062">
    <property type="entry name" value="U5 small nuclear ribonucleoprotein helicase"/>
    <property type="match status" value="1"/>
</dbReference>
<keyword evidence="2" id="KW-0378">Hydrolase</keyword>